<dbReference type="EMBL" id="CP064942">
    <property type="protein sequence ID" value="QPH55709.1"/>
    <property type="molecule type" value="Genomic_DNA"/>
</dbReference>
<dbReference type="Gene3D" id="2.170.150.70">
    <property type="match status" value="1"/>
</dbReference>
<evidence type="ECO:0000256" key="1">
    <source>
        <dbReference type="ARBA" id="ARBA00005495"/>
    </source>
</evidence>
<dbReference type="SUPFAM" id="SSF51316">
    <property type="entry name" value="Mss4-like"/>
    <property type="match status" value="1"/>
</dbReference>
<dbReference type="PANTHER" id="PTHR28620:SF1">
    <property type="entry name" value="CENP-V_GFA DOMAIN-CONTAINING PROTEIN"/>
    <property type="match status" value="1"/>
</dbReference>
<dbReference type="GO" id="GO:0046872">
    <property type="term" value="F:metal ion binding"/>
    <property type="evidence" value="ECO:0007669"/>
    <property type="project" value="UniProtKB-KW"/>
</dbReference>
<sequence>MLRPVDGRCAGHGGVSTRRVGGGCHCGAVAYVAEIDLAAPTIRCNCSICLKSRGWIAPIPATAFRLIRGAEHLARYSFAGGDVVHRFCPTCGVKTHGEIAGPGGWIAVCVATLDLAEEDLARIPVSFADGRADMPERAPEVASYL</sequence>
<dbReference type="AlphaFoldDB" id="A0A7S9LUX3"/>
<dbReference type="GO" id="GO:0016846">
    <property type="term" value="F:carbon-sulfur lyase activity"/>
    <property type="evidence" value="ECO:0007669"/>
    <property type="project" value="InterPro"/>
</dbReference>
<dbReference type="Pfam" id="PF04828">
    <property type="entry name" value="GFA"/>
    <property type="match status" value="1"/>
</dbReference>
<dbReference type="InterPro" id="IPR011057">
    <property type="entry name" value="Mss4-like_sf"/>
</dbReference>
<evidence type="ECO:0000256" key="2">
    <source>
        <dbReference type="ARBA" id="ARBA00022723"/>
    </source>
</evidence>
<dbReference type="Proteomes" id="UP000594800">
    <property type="component" value="Chromosome"/>
</dbReference>
<reference evidence="5 6" key="1">
    <citation type="submission" date="2020-11" db="EMBL/GenBank/DDBJ databases">
        <title>Description of Pontivivens ytuae sp. nov. isolated from deep sea sediment of Mariana Trench.</title>
        <authorList>
            <person name="Wang Z."/>
            <person name="Sun Q.-L."/>
            <person name="Xu X.-D."/>
            <person name="Tang Y.-Z."/>
            <person name="Zhang J."/>
        </authorList>
    </citation>
    <scope>NUCLEOTIDE SEQUENCE [LARGE SCALE GENOMIC DNA]</scope>
    <source>
        <strain evidence="5 6">MT2928</strain>
    </source>
</reference>
<keyword evidence="3" id="KW-0862">Zinc</keyword>
<dbReference type="InterPro" id="IPR052355">
    <property type="entry name" value="CENP-V-like"/>
</dbReference>
<feature type="domain" description="CENP-V/GFA" evidence="4">
    <location>
        <begin position="20"/>
        <end position="129"/>
    </location>
</feature>
<proteinExistence type="inferred from homology"/>
<gene>
    <name evidence="5" type="ORF">I0K15_08280</name>
</gene>
<evidence type="ECO:0000313" key="5">
    <source>
        <dbReference type="EMBL" id="QPH55709.1"/>
    </source>
</evidence>
<dbReference type="PROSITE" id="PS51891">
    <property type="entry name" value="CENP_V_GFA"/>
    <property type="match status" value="1"/>
</dbReference>
<dbReference type="KEGG" id="poz:I0K15_08280"/>
<evidence type="ECO:0000256" key="3">
    <source>
        <dbReference type="ARBA" id="ARBA00022833"/>
    </source>
</evidence>
<evidence type="ECO:0000259" key="4">
    <source>
        <dbReference type="PROSITE" id="PS51891"/>
    </source>
</evidence>
<dbReference type="PANTHER" id="PTHR28620">
    <property type="entry name" value="CENTROMERE PROTEIN V"/>
    <property type="match status" value="1"/>
</dbReference>
<comment type="similarity">
    <text evidence="1">Belongs to the Gfa family.</text>
</comment>
<keyword evidence="6" id="KW-1185">Reference proteome</keyword>
<dbReference type="InterPro" id="IPR006913">
    <property type="entry name" value="CENP-V/GFA"/>
</dbReference>
<organism evidence="5 6">
    <name type="scientific">Pontivivens ytuae</name>
    <dbReference type="NCBI Taxonomy" id="2789856"/>
    <lineage>
        <taxon>Bacteria</taxon>
        <taxon>Pseudomonadati</taxon>
        <taxon>Pseudomonadota</taxon>
        <taxon>Alphaproteobacteria</taxon>
        <taxon>Rhodobacterales</taxon>
        <taxon>Paracoccaceae</taxon>
        <taxon>Pontivivens</taxon>
    </lineage>
</organism>
<protein>
    <submittedName>
        <fullName evidence="5">GFA family protein</fullName>
    </submittedName>
</protein>
<keyword evidence="2" id="KW-0479">Metal-binding</keyword>
<evidence type="ECO:0000313" key="6">
    <source>
        <dbReference type="Proteomes" id="UP000594800"/>
    </source>
</evidence>
<accession>A0A7S9LUX3</accession>
<name>A0A7S9LUX3_9RHOB</name>